<dbReference type="VEuPathDB" id="FungiDB:PC110_g12493"/>
<accession>A0A8T1URS4</accession>
<dbReference type="OrthoDB" id="10254720at2759"/>
<protein>
    <recommendedName>
        <fullName evidence="3">PX domain-containing protein</fullName>
    </recommendedName>
</protein>
<comment type="similarity">
    <text evidence="1">Belongs to the BLOC1S2 family.</text>
</comment>
<dbReference type="AlphaFoldDB" id="A0A8T1URS4"/>
<dbReference type="Pfam" id="PF10046">
    <property type="entry name" value="BLOC1_2"/>
    <property type="match status" value="1"/>
</dbReference>
<evidence type="ECO:0000256" key="1">
    <source>
        <dbReference type="ARBA" id="ARBA00008468"/>
    </source>
</evidence>
<dbReference type="Proteomes" id="UP000688947">
    <property type="component" value="Unassembled WGS sequence"/>
</dbReference>
<feature type="domain" description="PX" evidence="3">
    <location>
        <begin position="337"/>
        <end position="463"/>
    </location>
</feature>
<keyword evidence="2" id="KW-0175">Coiled coil</keyword>
<comment type="caution">
    <text evidence="4">The sequence shown here is derived from an EMBL/GenBank/DDBJ whole genome shotgun (WGS) entry which is preliminary data.</text>
</comment>
<gene>
    <name evidence="4" type="ORF">JG687_00004363</name>
</gene>
<evidence type="ECO:0000313" key="4">
    <source>
        <dbReference type="EMBL" id="KAG6967273.1"/>
    </source>
</evidence>
<name>A0A8T1URS4_9STRA</name>
<dbReference type="GO" id="GO:0035091">
    <property type="term" value="F:phosphatidylinositol binding"/>
    <property type="evidence" value="ECO:0007669"/>
    <property type="project" value="InterPro"/>
</dbReference>
<dbReference type="InterPro" id="IPR001683">
    <property type="entry name" value="PX_dom"/>
</dbReference>
<dbReference type="EMBL" id="JAENGZ010000149">
    <property type="protein sequence ID" value="KAG6967273.1"/>
    <property type="molecule type" value="Genomic_DNA"/>
</dbReference>
<feature type="coiled-coil region" evidence="2">
    <location>
        <begin position="608"/>
        <end position="638"/>
    </location>
</feature>
<evidence type="ECO:0000256" key="2">
    <source>
        <dbReference type="SAM" id="Coils"/>
    </source>
</evidence>
<proteinExistence type="inferred from homology"/>
<dbReference type="InterPro" id="IPR019269">
    <property type="entry name" value="BLOC1_su2"/>
</dbReference>
<organism evidence="4 5">
    <name type="scientific">Phytophthora cactorum</name>
    <dbReference type="NCBI Taxonomy" id="29920"/>
    <lineage>
        <taxon>Eukaryota</taxon>
        <taxon>Sar</taxon>
        <taxon>Stramenopiles</taxon>
        <taxon>Oomycota</taxon>
        <taxon>Peronosporomycetes</taxon>
        <taxon>Peronosporales</taxon>
        <taxon>Peronosporaceae</taxon>
        <taxon>Phytophthora</taxon>
    </lineage>
</organism>
<reference evidence="4" key="1">
    <citation type="submission" date="2021-01" db="EMBL/GenBank/DDBJ databases">
        <title>Phytophthora aleatoria, a newly-described species from Pinus radiata is distinct from Phytophthora cactorum isolates based on comparative genomics.</title>
        <authorList>
            <person name="Mcdougal R."/>
            <person name="Panda P."/>
            <person name="Williams N."/>
            <person name="Studholme D.J."/>
        </authorList>
    </citation>
    <scope>NUCLEOTIDE SEQUENCE</scope>
    <source>
        <strain evidence="4">NZFS 3830</strain>
    </source>
</reference>
<evidence type="ECO:0000313" key="5">
    <source>
        <dbReference type="Proteomes" id="UP000688947"/>
    </source>
</evidence>
<evidence type="ECO:0000259" key="3">
    <source>
        <dbReference type="PROSITE" id="PS50195"/>
    </source>
</evidence>
<dbReference type="VEuPathDB" id="FungiDB:PC110_g12492"/>
<sequence>MLSLSCGGSAAPSTPTAFKLMTLPPASKQLAYETFLEKRALTATELQRPPVTRASQLERAIRNYDSLVAQVRPLEQTESRSSTPSTLMEIVRTPDPQTLKVRKTRSMALSNVDLDELELPEMHEALCRVFCQPNLWSPAFASPGDFTIKMSSVFLDRGEICFRLAVMCCCARSICDGSRVKPSSKRQYYVSYVERTQHEIVQLTEALSLQYLGHRLANKMPTHGTRLITTPKQRALNEYGDEVIQFLSFVMQITEIGFNGLVKLTEPVSSNVRVRDFLGLALSFGEQTIVATSSCDARIEGQDGGNRPVLPSAWLDIDVNMSTDASFYGKCYWLDEAPNDGSFTVEISSVTIMDGVAKFAISVLFYSNGELEVTTVDRRYSEFDELATTLEEKVPSLQIRKLLPPKTFFRYLSASFLERRAAYLQQFLARVLRLNFQGVLDQKIPLTAEPRVRDFLKLPAVEWIVVPWSKQSPTPRAAREGFRSNFSLSPTAASEFSPRYNLSPRRNPRCIPADSTPHRYESLMLKQRSPISSLGMEKAEVDELRELTQRVCENVTAYVGAQLDGSLESMQLMQTVVNNINSKYVGMKREAESVGKLSKVLEARARTMEEKMNIIDDIDEELTELEDMVEQLEQYTGSLGLLLQLLSVVKK</sequence>
<dbReference type="PROSITE" id="PS50195">
    <property type="entry name" value="PX"/>
    <property type="match status" value="1"/>
</dbReference>
<dbReference type="Pfam" id="PF00787">
    <property type="entry name" value="PX"/>
    <property type="match status" value="1"/>
</dbReference>